<evidence type="ECO:0000256" key="2">
    <source>
        <dbReference type="SAM" id="MobiDB-lite"/>
    </source>
</evidence>
<feature type="domain" description="4-oxalocrotonate tautomerase-like" evidence="3">
    <location>
        <begin position="35"/>
        <end position="85"/>
    </location>
</feature>
<evidence type="ECO:0000259" key="3">
    <source>
        <dbReference type="Pfam" id="PF01361"/>
    </source>
</evidence>
<accession>A0AA37HT34</accession>
<keyword evidence="5" id="KW-1185">Reference proteome</keyword>
<dbReference type="InterPro" id="IPR004370">
    <property type="entry name" value="4-OT-like_dom"/>
</dbReference>
<keyword evidence="1" id="KW-0413">Isomerase</keyword>
<dbReference type="Proteomes" id="UP001055108">
    <property type="component" value="Unassembled WGS sequence"/>
</dbReference>
<reference evidence="4" key="2">
    <citation type="submission" date="2021-08" db="EMBL/GenBank/DDBJ databases">
        <authorList>
            <person name="Tani A."/>
            <person name="Ola A."/>
            <person name="Ogura Y."/>
            <person name="Katsura K."/>
            <person name="Hayashi T."/>
        </authorList>
    </citation>
    <scope>NUCLEOTIDE SEQUENCE</scope>
    <source>
        <strain evidence="4">NBRC 103626</strain>
    </source>
</reference>
<dbReference type="Gene3D" id="3.30.429.10">
    <property type="entry name" value="Macrophage Migration Inhibitory Factor"/>
    <property type="match status" value="1"/>
</dbReference>
<organism evidence="4 5">
    <name type="scientific">Methylobacterium gregans</name>
    <dbReference type="NCBI Taxonomy" id="374424"/>
    <lineage>
        <taxon>Bacteria</taxon>
        <taxon>Pseudomonadati</taxon>
        <taxon>Pseudomonadota</taxon>
        <taxon>Alphaproteobacteria</taxon>
        <taxon>Hyphomicrobiales</taxon>
        <taxon>Methylobacteriaceae</taxon>
        <taxon>Methylobacterium</taxon>
    </lineage>
</organism>
<dbReference type="EMBL" id="BPQM01000141">
    <property type="protein sequence ID" value="GJD81484.1"/>
    <property type="molecule type" value="Genomic_DNA"/>
</dbReference>
<sequence length="109" mass="11823">MHAAKPERTVSKLERAGGARYAGRRPPVEIAPDMPHIVVKLYAGKSEAQKTEIAEALTRALMASAGCSEKAVSVAIEDVAPEDWAETVYRPEIAARMGSLYRKPGYDPL</sequence>
<feature type="region of interest" description="Disordered" evidence="2">
    <location>
        <begin position="1"/>
        <end position="27"/>
    </location>
</feature>
<gene>
    <name evidence="4" type="primary">pptA</name>
    <name evidence="4" type="ORF">NBEOAGPD_4733</name>
</gene>
<dbReference type="SUPFAM" id="SSF55331">
    <property type="entry name" value="Tautomerase/MIF"/>
    <property type="match status" value="1"/>
</dbReference>
<feature type="compositionally biased region" description="Basic and acidic residues" evidence="2">
    <location>
        <begin position="1"/>
        <end position="17"/>
    </location>
</feature>
<evidence type="ECO:0000313" key="4">
    <source>
        <dbReference type="EMBL" id="GJD81484.1"/>
    </source>
</evidence>
<evidence type="ECO:0000313" key="5">
    <source>
        <dbReference type="Proteomes" id="UP001055108"/>
    </source>
</evidence>
<comment type="caution">
    <text evidence="4">The sequence shown here is derived from an EMBL/GenBank/DDBJ whole genome shotgun (WGS) entry which is preliminary data.</text>
</comment>
<reference evidence="4" key="1">
    <citation type="journal article" date="2016" name="Front. Microbiol.">
        <title>Genome Sequence of the Piezophilic, Mesophilic Sulfate-Reducing Bacterium Desulfovibrio indicus J2T.</title>
        <authorList>
            <person name="Cao J."/>
            <person name="Maignien L."/>
            <person name="Shao Z."/>
            <person name="Alain K."/>
            <person name="Jebbar M."/>
        </authorList>
    </citation>
    <scope>NUCLEOTIDE SEQUENCE</scope>
    <source>
        <strain evidence="4">NBRC 103626</strain>
    </source>
</reference>
<dbReference type="InterPro" id="IPR014347">
    <property type="entry name" value="Tautomerase/MIF_sf"/>
</dbReference>
<proteinExistence type="predicted"/>
<dbReference type="Pfam" id="PF01361">
    <property type="entry name" value="Tautomerase"/>
    <property type="match status" value="1"/>
</dbReference>
<protein>
    <submittedName>
        <fullName evidence="4">Tautomerase PptA</fullName>
    </submittedName>
</protein>
<dbReference type="GO" id="GO:0016853">
    <property type="term" value="F:isomerase activity"/>
    <property type="evidence" value="ECO:0007669"/>
    <property type="project" value="UniProtKB-KW"/>
</dbReference>
<dbReference type="AlphaFoldDB" id="A0AA37HT34"/>
<name>A0AA37HT34_9HYPH</name>
<evidence type="ECO:0000256" key="1">
    <source>
        <dbReference type="ARBA" id="ARBA00023235"/>
    </source>
</evidence>